<gene>
    <name evidence="5" type="ORF">TAPDE_002465</name>
</gene>
<evidence type="ECO:0000256" key="1">
    <source>
        <dbReference type="ARBA" id="ARBA00010883"/>
    </source>
</evidence>
<feature type="region of interest" description="Disordered" evidence="2">
    <location>
        <begin position="314"/>
        <end position="429"/>
    </location>
</feature>
<dbReference type="OrthoDB" id="41200at2759"/>
<dbReference type="eggNOG" id="ENOG502RM76">
    <property type="taxonomic scope" value="Eukaryota"/>
</dbReference>
<dbReference type="InterPro" id="IPR003114">
    <property type="entry name" value="Phox_assoc"/>
</dbReference>
<organism evidence="5 6">
    <name type="scientific">Taphrina deformans (strain PYCC 5710 / ATCC 11124 / CBS 356.35 / IMI 108563 / JCM 9778 / NBRC 8474)</name>
    <name type="common">Peach leaf curl fungus</name>
    <name type="synonym">Lalaria deformans</name>
    <dbReference type="NCBI Taxonomy" id="1097556"/>
    <lineage>
        <taxon>Eukaryota</taxon>
        <taxon>Fungi</taxon>
        <taxon>Dikarya</taxon>
        <taxon>Ascomycota</taxon>
        <taxon>Taphrinomycotina</taxon>
        <taxon>Taphrinomycetes</taxon>
        <taxon>Taphrinales</taxon>
        <taxon>Taphrinaceae</taxon>
        <taxon>Taphrina</taxon>
    </lineage>
</organism>
<feature type="compositionally biased region" description="Polar residues" evidence="2">
    <location>
        <begin position="419"/>
        <end position="429"/>
    </location>
</feature>
<sequence>MERLRSTVSQLVDDLGPLWIAAIAALVLISVILKTWLLVGFVAGALMTLYLHPYESPARNNLVVREWPNATAVNTHEKVEPDVTTQIPQKLKSELDSFSCGIIKDYVRWWYTPPAFPTDDLFPDKCKESLDYCLKSLYRSFSRKDPILYLDAIFTNTVATLGAVLDDLRMANRLRTPEDSLGFAHLATSKPNAISVRMMHAEERKEGLRRCTDFFLNKYVQTQDMNCLPAASFMREVIAELVFGTSLRALAHRDTINGLILANLKVKASSSDTSAAAKDELTAALNAATHELTSTAETQEINVPACPDKQETAIEDESDVPLGYSEPVESTTRPSRGRRLSFKHKSVSSISEVSDDDGNRVVDRRKSFLQKTSSLLSKSRSRSTSPVKAQERQDSPPQSPVREHGRSRSISPFKKSSKQHSVIENAQSTPVKPAGASLFQAELIVNDASDITNSEFNKPVTALPKFSILISPIKQEGYTNTVGIGVFRSILDIEDLDKQLRISCSETNVHLPEWRKSTYAVLENSIFDYLVHITRNKTLAESKLFKQFCRPDVMSEERPDEKPVASWGVLADSGKAVLGSLRKGTELMRPQNGTPKQDPAKRMEEDTLASPTDSFVKQGEMKALFAAKEMELRGVTNQNSADGSPEVYANVASVPDVPSIHPAAFSKAKVSSIDRNKIDVQNLVSQSMELLTTFYALSSRTWTIRKQLLNLLRNLLLSKNSIYSQTFMHWLEAYVLYPLSDADAISVYLHQFNDFMFPVSYIKSEPLSSDQSSALASEARALFIQKGMPQAIRNLMGAPPTSEALGILFDALQDPEFSLGLVTLLFTENFKTLMVD</sequence>
<dbReference type="PANTHER" id="PTHR22775:SF3">
    <property type="entry name" value="SORTING NEXIN-13"/>
    <property type="match status" value="1"/>
</dbReference>
<reference evidence="5 6" key="1">
    <citation type="journal article" date="2013" name="MBio">
        <title>Genome sequencing of the plant pathogen Taphrina deformans, the causal agent of peach leaf curl.</title>
        <authorList>
            <person name="Cisse O.H."/>
            <person name="Almeida J.M.G.C.F."/>
            <person name="Fonseca A."/>
            <person name="Kumar A.A."/>
            <person name="Salojaervi J."/>
            <person name="Overmyer K."/>
            <person name="Hauser P.M."/>
            <person name="Pagni M."/>
        </authorList>
    </citation>
    <scope>NUCLEOTIDE SEQUENCE [LARGE SCALE GENOMIC DNA]</scope>
    <source>
        <strain evidence="6">PYCC 5710 / ATCC 11124 / CBS 356.35 / IMI 108563 / JCM 9778 / NBRC 8474</strain>
    </source>
</reference>
<dbReference type="GO" id="GO:0035091">
    <property type="term" value="F:phosphatidylinositol binding"/>
    <property type="evidence" value="ECO:0007669"/>
    <property type="project" value="TreeGrafter"/>
</dbReference>
<dbReference type="Pfam" id="PF02194">
    <property type="entry name" value="PXA"/>
    <property type="match status" value="1"/>
</dbReference>
<dbReference type="InterPro" id="IPR013937">
    <property type="entry name" value="Sorting_nexin_C"/>
</dbReference>
<keyword evidence="3" id="KW-0472">Membrane</keyword>
<comment type="caution">
    <text evidence="5">The sequence shown here is derived from an EMBL/GenBank/DDBJ whole genome shotgun (WGS) entry which is preliminary data.</text>
</comment>
<keyword evidence="3" id="KW-0812">Transmembrane</keyword>
<keyword evidence="6" id="KW-1185">Reference proteome</keyword>
<feature type="transmembrane region" description="Helical" evidence="3">
    <location>
        <begin position="20"/>
        <end position="51"/>
    </location>
</feature>
<evidence type="ECO:0000256" key="2">
    <source>
        <dbReference type="SAM" id="MobiDB-lite"/>
    </source>
</evidence>
<dbReference type="AlphaFoldDB" id="R4XGF9"/>
<accession>R4XGF9</accession>
<proteinExistence type="inferred from homology"/>
<evidence type="ECO:0000256" key="3">
    <source>
        <dbReference type="SAM" id="Phobius"/>
    </source>
</evidence>
<feature type="compositionally biased region" description="Basic and acidic residues" evidence="2">
    <location>
        <begin position="357"/>
        <end position="366"/>
    </location>
</feature>
<dbReference type="PANTHER" id="PTHR22775">
    <property type="entry name" value="SORTING NEXIN"/>
    <property type="match status" value="1"/>
</dbReference>
<evidence type="ECO:0000313" key="5">
    <source>
        <dbReference type="EMBL" id="CCG82459.1"/>
    </source>
</evidence>
<comment type="similarity">
    <text evidence="1">Belongs to the sorting nexin family.</text>
</comment>
<dbReference type="EMBL" id="CAHR02000085">
    <property type="protein sequence ID" value="CCG82459.1"/>
    <property type="molecule type" value="Genomic_DNA"/>
</dbReference>
<dbReference type="Proteomes" id="UP000013776">
    <property type="component" value="Unassembled WGS sequence"/>
</dbReference>
<dbReference type="PROSITE" id="PS51207">
    <property type="entry name" value="PXA"/>
    <property type="match status" value="1"/>
</dbReference>
<dbReference type="VEuPathDB" id="FungiDB:TAPDE_002465"/>
<dbReference type="STRING" id="1097556.R4XGF9"/>
<feature type="compositionally biased region" description="Low complexity" evidence="2">
    <location>
        <begin position="371"/>
        <end position="385"/>
    </location>
</feature>
<evidence type="ECO:0000313" key="6">
    <source>
        <dbReference type="Proteomes" id="UP000013776"/>
    </source>
</evidence>
<protein>
    <recommendedName>
        <fullName evidence="4">PXA domain-containing protein</fullName>
    </recommendedName>
</protein>
<feature type="compositionally biased region" description="Basic residues" evidence="2">
    <location>
        <begin position="335"/>
        <end position="346"/>
    </location>
</feature>
<dbReference type="SMART" id="SM00313">
    <property type="entry name" value="PXA"/>
    <property type="match status" value="1"/>
</dbReference>
<keyword evidence="3" id="KW-1133">Transmembrane helix</keyword>
<feature type="domain" description="PXA" evidence="4">
    <location>
        <begin position="88"/>
        <end position="269"/>
    </location>
</feature>
<name>R4XGF9_TAPDE</name>
<evidence type="ECO:0000259" key="4">
    <source>
        <dbReference type="PROSITE" id="PS51207"/>
    </source>
</evidence>
<dbReference type="Pfam" id="PF08628">
    <property type="entry name" value="Nexin_C"/>
    <property type="match status" value="1"/>
</dbReference>